<feature type="compositionally biased region" description="Polar residues" evidence="4">
    <location>
        <begin position="42"/>
        <end position="54"/>
    </location>
</feature>
<keyword evidence="2" id="KW-0479">Metal-binding</keyword>
<accession>A0A0V0QLI7</accession>
<reference evidence="6 7" key="1">
    <citation type="journal article" date="2015" name="Sci. Rep.">
        <title>Genome of the facultative scuticociliatosis pathogen Pseudocohnilembus persalinus provides insight into its virulence through horizontal gene transfer.</title>
        <authorList>
            <person name="Xiong J."/>
            <person name="Wang G."/>
            <person name="Cheng J."/>
            <person name="Tian M."/>
            <person name="Pan X."/>
            <person name="Warren A."/>
            <person name="Jiang C."/>
            <person name="Yuan D."/>
            <person name="Miao W."/>
        </authorList>
    </citation>
    <scope>NUCLEOTIDE SEQUENCE [LARGE SCALE GENOMIC DNA]</scope>
    <source>
        <strain evidence="6">36N120E</strain>
    </source>
</reference>
<dbReference type="EMBL" id="LDAU01000146">
    <property type="protein sequence ID" value="KRX03015.1"/>
    <property type="molecule type" value="Genomic_DNA"/>
</dbReference>
<dbReference type="AlphaFoldDB" id="A0A0V0QLI7"/>
<dbReference type="Proteomes" id="UP000054937">
    <property type="component" value="Unassembled WGS sequence"/>
</dbReference>
<evidence type="ECO:0000256" key="3">
    <source>
        <dbReference type="PROSITE-ProRule" id="PRU00808"/>
    </source>
</evidence>
<dbReference type="Pfam" id="PF00227">
    <property type="entry name" value="Proteasome"/>
    <property type="match status" value="1"/>
</dbReference>
<dbReference type="InterPro" id="IPR001841">
    <property type="entry name" value="Znf_RING"/>
</dbReference>
<sequence>MMLQNEKQNLEEIDKSQPQKKVQTQAPISDQQNNEKQNQKKSINTDLNNVQLNTNDKKCCSPQNQNSKNQSQDQNITPSKQQKNGAINQTKNNSSDYNNFQKLQAKSNQKQQQQQQQQQKQQQQQQQQQEQPQQIKFKIKLKDKEKIEKIAAQQKICQFYKIGKCDIENCEVQHEICPQFFHSQICSKKRPEEDDECPKITESSSFQEKYDFYIYLHQYGKITCRQYHKQMCQEFKFTGKCSNFEECDKTNIHKICQKPNCSCVFYHEGQAKIYNSVYAELKNNCNCQEYLNNFEIQCKVCNYHCLPASLICGHNSVCRICVDENVMPQNKLVRNCPTCEKQFNNEEYVEYALNAVAKGETALGIKAKDGVVIAVEKKTSSVLIDETSYHKVQNISNHIGAVYAGISPDFRILTQEARQISQKYQLQFQEPMLVSSLCREVASIAQEYTQMGGVRPFGISLLTAGYDDQGPHLYQIDPSGAFYGWKATAIGKNQKNARTFLEKRYNPDMGIEDAIHTALLTLKEGFEGQMNSSNIEVGIIKKGKDSKEQPQFVRLTPAQVKDYLDEVE</sequence>
<proteinExistence type="inferred from homology"/>
<keyword evidence="7" id="KW-1185">Reference proteome</keyword>
<dbReference type="CDD" id="cd03750">
    <property type="entry name" value="proteasome_alpha_type_2"/>
    <property type="match status" value="1"/>
</dbReference>
<dbReference type="PANTHER" id="PTHR11599">
    <property type="entry name" value="PROTEASOME SUBUNIT ALPHA/BETA"/>
    <property type="match status" value="1"/>
</dbReference>
<evidence type="ECO:0000256" key="4">
    <source>
        <dbReference type="SAM" id="MobiDB-lite"/>
    </source>
</evidence>
<keyword evidence="2" id="KW-0863">Zinc-finger</keyword>
<dbReference type="SUPFAM" id="SSF56235">
    <property type="entry name" value="N-terminal nucleophile aminohydrolases (Ntn hydrolases)"/>
    <property type="match status" value="1"/>
</dbReference>
<dbReference type="InterPro" id="IPR023332">
    <property type="entry name" value="Proteasome_alpha-type"/>
</dbReference>
<protein>
    <recommendedName>
        <fullName evidence="5">RING-type domain-containing protein</fullName>
    </recommendedName>
</protein>
<feature type="domain" description="RING-type" evidence="5">
    <location>
        <begin position="298"/>
        <end position="340"/>
    </location>
</feature>
<keyword evidence="2" id="KW-0862">Zinc</keyword>
<comment type="caution">
    <text evidence="6">The sequence shown here is derived from an EMBL/GenBank/DDBJ whole genome shotgun (WGS) entry which is preliminary data.</text>
</comment>
<dbReference type="PROSITE" id="PS50089">
    <property type="entry name" value="ZF_RING_2"/>
    <property type="match status" value="1"/>
</dbReference>
<feature type="compositionally biased region" description="Low complexity" evidence="4">
    <location>
        <begin position="101"/>
        <end position="133"/>
    </location>
</feature>
<keyword evidence="1 3" id="KW-0647">Proteasome</keyword>
<feature type="compositionally biased region" description="Basic and acidic residues" evidence="4">
    <location>
        <begin position="8"/>
        <end position="17"/>
    </location>
</feature>
<evidence type="ECO:0000313" key="7">
    <source>
        <dbReference type="Proteomes" id="UP000054937"/>
    </source>
</evidence>
<feature type="region of interest" description="Disordered" evidence="4">
    <location>
        <begin position="1"/>
        <end position="133"/>
    </location>
</feature>
<feature type="compositionally biased region" description="Low complexity" evidence="4">
    <location>
        <begin position="61"/>
        <end position="75"/>
    </location>
</feature>
<dbReference type="PROSITE" id="PS51475">
    <property type="entry name" value="PROTEASOME_ALPHA_2"/>
    <property type="match status" value="1"/>
</dbReference>
<organism evidence="6 7">
    <name type="scientific">Pseudocohnilembus persalinus</name>
    <name type="common">Ciliate</name>
    <dbReference type="NCBI Taxonomy" id="266149"/>
    <lineage>
        <taxon>Eukaryota</taxon>
        <taxon>Sar</taxon>
        <taxon>Alveolata</taxon>
        <taxon>Ciliophora</taxon>
        <taxon>Intramacronucleata</taxon>
        <taxon>Oligohymenophorea</taxon>
        <taxon>Scuticociliatia</taxon>
        <taxon>Philasterida</taxon>
        <taxon>Pseudocohnilembidae</taxon>
        <taxon>Pseudocohnilembus</taxon>
    </lineage>
</organism>
<feature type="compositionally biased region" description="Polar residues" evidence="4">
    <location>
        <begin position="19"/>
        <end position="30"/>
    </location>
</feature>
<evidence type="ECO:0000313" key="6">
    <source>
        <dbReference type="EMBL" id="KRX03015.1"/>
    </source>
</evidence>
<evidence type="ECO:0000256" key="1">
    <source>
        <dbReference type="ARBA" id="ARBA00022942"/>
    </source>
</evidence>
<dbReference type="Gene3D" id="3.60.20.10">
    <property type="entry name" value="Glutamine Phosphoribosylpyrophosphate, subunit 1, domain 1"/>
    <property type="match status" value="1"/>
</dbReference>
<dbReference type="OrthoDB" id="286932at2759"/>
<dbReference type="InterPro" id="IPR001353">
    <property type="entry name" value="Proteasome_sua/b"/>
</dbReference>
<gene>
    <name evidence="6" type="ORF">PPERSA_04810</name>
</gene>
<dbReference type="InterPro" id="IPR029055">
    <property type="entry name" value="Ntn_hydrolases_N"/>
</dbReference>
<dbReference type="InParanoid" id="A0A0V0QLI7"/>
<comment type="similarity">
    <text evidence="3">Belongs to the peptidase T1A family.</text>
</comment>
<name>A0A0V0QLI7_PSEPJ</name>
<evidence type="ECO:0000259" key="5">
    <source>
        <dbReference type="PROSITE" id="PS50089"/>
    </source>
</evidence>
<dbReference type="GO" id="GO:0019773">
    <property type="term" value="C:proteasome core complex, alpha-subunit complex"/>
    <property type="evidence" value="ECO:0007669"/>
    <property type="project" value="UniProtKB-UniRule"/>
</dbReference>
<dbReference type="GO" id="GO:0008270">
    <property type="term" value="F:zinc ion binding"/>
    <property type="evidence" value="ECO:0007669"/>
    <property type="project" value="UniProtKB-KW"/>
</dbReference>
<dbReference type="InterPro" id="IPR050115">
    <property type="entry name" value="Proteasome_alpha"/>
</dbReference>
<dbReference type="NCBIfam" id="NF003075">
    <property type="entry name" value="PRK03996.1"/>
    <property type="match status" value="1"/>
</dbReference>
<evidence type="ECO:0000256" key="2">
    <source>
        <dbReference type="PROSITE-ProRule" id="PRU00175"/>
    </source>
</evidence>
<dbReference type="GO" id="GO:0051603">
    <property type="term" value="P:proteolysis involved in protein catabolic process"/>
    <property type="evidence" value="ECO:0007669"/>
    <property type="project" value="InterPro"/>
</dbReference>
<feature type="compositionally biased region" description="Polar residues" evidence="4">
    <location>
        <begin position="76"/>
        <end position="100"/>
    </location>
</feature>